<reference evidence="5" key="1">
    <citation type="journal article" date="2019" name="Int. J. Syst. Evol. Microbiol.">
        <title>The Global Catalogue of Microorganisms (GCM) 10K type strain sequencing project: providing services to taxonomists for standard genome sequencing and annotation.</title>
        <authorList>
            <consortium name="The Broad Institute Genomics Platform"/>
            <consortium name="The Broad Institute Genome Sequencing Center for Infectious Disease"/>
            <person name="Wu L."/>
            <person name="Ma J."/>
        </authorList>
    </citation>
    <scope>NUCLEOTIDE SEQUENCE [LARGE SCALE GENOMIC DNA]</scope>
    <source>
        <strain evidence="5">JCM 18326</strain>
    </source>
</reference>
<evidence type="ECO:0000259" key="2">
    <source>
        <dbReference type="PROSITE" id="PS50110"/>
    </source>
</evidence>
<dbReference type="PANTHER" id="PTHR37299">
    <property type="entry name" value="TRANSCRIPTIONAL REGULATOR-RELATED"/>
    <property type="match status" value="1"/>
</dbReference>
<dbReference type="SMART" id="SM00850">
    <property type="entry name" value="LytTR"/>
    <property type="match status" value="1"/>
</dbReference>
<dbReference type="Proteomes" id="UP001500298">
    <property type="component" value="Unassembled WGS sequence"/>
</dbReference>
<dbReference type="Pfam" id="PF00072">
    <property type="entry name" value="Response_reg"/>
    <property type="match status" value="1"/>
</dbReference>
<sequence length="244" mass="27926">MEEALKIVIVEDDLVIGRSLSFTLEDLGYEVLEIFRKGEDAEAFMKQKPKVDLLLLDIELLGTYDGVQTATALRAYYKGPIIYLTSLKDEETFNRAKHTVPAAYLQKPFDKYTLRSSIELAMYKSKTEEEDQDDSLERLTVSDAIFVKSKNKLVKVVVGNIKYIQANDIYASVVTDEGSYLVNYALKHLEKKLPNTPFIRVHRSYIVNVDQVDGLEDNHLLIGEVTIPIGKTYREELMKYFKVL</sequence>
<evidence type="ECO:0000256" key="1">
    <source>
        <dbReference type="PROSITE-ProRule" id="PRU00169"/>
    </source>
</evidence>
<dbReference type="InterPro" id="IPR007492">
    <property type="entry name" value="LytTR_DNA-bd_dom"/>
</dbReference>
<keyword evidence="5" id="KW-1185">Reference proteome</keyword>
<dbReference type="PROSITE" id="PS50930">
    <property type="entry name" value="HTH_LYTTR"/>
    <property type="match status" value="1"/>
</dbReference>
<dbReference type="PROSITE" id="PS50110">
    <property type="entry name" value="RESPONSE_REGULATORY"/>
    <property type="match status" value="1"/>
</dbReference>
<name>A0ABP9DGS2_9BACT</name>
<evidence type="ECO:0008006" key="6">
    <source>
        <dbReference type="Google" id="ProtNLM"/>
    </source>
</evidence>
<dbReference type="InterPro" id="IPR011006">
    <property type="entry name" value="CheY-like_superfamily"/>
</dbReference>
<evidence type="ECO:0000259" key="3">
    <source>
        <dbReference type="PROSITE" id="PS50930"/>
    </source>
</evidence>
<feature type="modified residue" description="4-aspartylphosphate" evidence="1">
    <location>
        <position position="57"/>
    </location>
</feature>
<dbReference type="Gene3D" id="3.40.50.2300">
    <property type="match status" value="1"/>
</dbReference>
<dbReference type="PANTHER" id="PTHR37299:SF1">
    <property type="entry name" value="STAGE 0 SPORULATION PROTEIN A HOMOLOG"/>
    <property type="match status" value="1"/>
</dbReference>
<gene>
    <name evidence="4" type="ORF">GCM10023331_29590</name>
</gene>
<comment type="caution">
    <text evidence="4">The sequence shown here is derived from an EMBL/GenBank/DDBJ whole genome shotgun (WGS) entry which is preliminary data.</text>
</comment>
<dbReference type="Pfam" id="PF04397">
    <property type="entry name" value="LytTR"/>
    <property type="match status" value="1"/>
</dbReference>
<dbReference type="RefSeq" id="WP_345373143.1">
    <property type="nucleotide sequence ID" value="NZ_BAABJX010000045.1"/>
</dbReference>
<keyword evidence="1" id="KW-0597">Phosphoprotein</keyword>
<dbReference type="Gene3D" id="2.40.50.1020">
    <property type="entry name" value="LytTr DNA-binding domain"/>
    <property type="match status" value="1"/>
</dbReference>
<organism evidence="4 5">
    <name type="scientific">Algivirga pacifica</name>
    <dbReference type="NCBI Taxonomy" id="1162670"/>
    <lineage>
        <taxon>Bacteria</taxon>
        <taxon>Pseudomonadati</taxon>
        <taxon>Bacteroidota</taxon>
        <taxon>Cytophagia</taxon>
        <taxon>Cytophagales</taxon>
        <taxon>Flammeovirgaceae</taxon>
        <taxon>Algivirga</taxon>
    </lineage>
</organism>
<accession>A0ABP9DGS2</accession>
<dbReference type="InterPro" id="IPR046947">
    <property type="entry name" value="LytR-like"/>
</dbReference>
<dbReference type="SUPFAM" id="SSF52172">
    <property type="entry name" value="CheY-like"/>
    <property type="match status" value="1"/>
</dbReference>
<protein>
    <recommendedName>
        <fullName evidence="6">DNA-binding response regulator</fullName>
    </recommendedName>
</protein>
<dbReference type="SMART" id="SM00448">
    <property type="entry name" value="REC"/>
    <property type="match status" value="1"/>
</dbReference>
<proteinExistence type="predicted"/>
<evidence type="ECO:0000313" key="5">
    <source>
        <dbReference type="Proteomes" id="UP001500298"/>
    </source>
</evidence>
<dbReference type="InterPro" id="IPR001789">
    <property type="entry name" value="Sig_transdc_resp-reg_receiver"/>
</dbReference>
<dbReference type="EMBL" id="BAABJX010000045">
    <property type="protein sequence ID" value="GAA4842583.1"/>
    <property type="molecule type" value="Genomic_DNA"/>
</dbReference>
<feature type="domain" description="Response regulatory" evidence="2">
    <location>
        <begin position="6"/>
        <end position="122"/>
    </location>
</feature>
<feature type="domain" description="HTH LytTR-type" evidence="3">
    <location>
        <begin position="145"/>
        <end position="243"/>
    </location>
</feature>
<evidence type="ECO:0000313" key="4">
    <source>
        <dbReference type="EMBL" id="GAA4842583.1"/>
    </source>
</evidence>